<accession>A0ABQ1QTK6</accession>
<dbReference type="InterPro" id="IPR005804">
    <property type="entry name" value="FA_desaturase_dom"/>
</dbReference>
<keyword evidence="4" id="KW-1185">Reference proteome</keyword>
<sequence>MEAGKELRQALRAYTKKDNRLAYASLLGNLAVYFAAVAVSILAVGAGLWLVAALGVIVLAFAGVRLYVLQHDLGHLSLFETRRQNEFWGYVVSPFTMAAYPQMRYNHNMHHAYVGDLDARETTEINTMTLREWNEAGFWKRLYYRLYRHPLVLIPVGSFYTYFIAYRWPKNAAQVGLGAILAHNAALVVYFGLLYAFAGWTGVLIVALAIWLGGMLGVFLVYLQHNFEGTWWDRRPDLDPSRAAIQGGSCLDFGWWFDEAVANITKHDIHHLVAAIPSYRLRGAHRELEKTHHLRRIGFGEALHAFTLKLWDEEAQDLVPFPKATARRGVVAPAE</sequence>
<reference evidence="4" key="1">
    <citation type="journal article" date="2019" name="Int. J. Syst. Evol. Microbiol.">
        <title>The Global Catalogue of Microorganisms (GCM) 10K type strain sequencing project: providing services to taxonomists for standard genome sequencing and annotation.</title>
        <authorList>
            <consortium name="The Broad Institute Genomics Platform"/>
            <consortium name="The Broad Institute Genome Sequencing Center for Infectious Disease"/>
            <person name="Wu L."/>
            <person name="Ma J."/>
        </authorList>
    </citation>
    <scope>NUCLEOTIDE SEQUENCE [LARGE SCALE GENOMIC DNA]</scope>
    <source>
        <strain evidence="4">CGMCC 1.12922</strain>
    </source>
</reference>
<feature type="transmembrane region" description="Helical" evidence="1">
    <location>
        <begin position="87"/>
        <end position="103"/>
    </location>
</feature>
<feature type="transmembrane region" description="Helical" evidence="1">
    <location>
        <begin position="146"/>
        <end position="165"/>
    </location>
</feature>
<keyword evidence="1" id="KW-0472">Membrane</keyword>
<dbReference type="RefSeq" id="WP_188528570.1">
    <property type="nucleotide sequence ID" value="NZ_BMGI01000004.1"/>
</dbReference>
<evidence type="ECO:0000256" key="1">
    <source>
        <dbReference type="SAM" id="Phobius"/>
    </source>
</evidence>
<dbReference type="PANTHER" id="PTHR19353">
    <property type="entry name" value="FATTY ACID DESATURASE 2"/>
    <property type="match status" value="1"/>
</dbReference>
<feature type="domain" description="Fatty acid desaturase" evidence="2">
    <location>
        <begin position="49"/>
        <end position="290"/>
    </location>
</feature>
<keyword evidence="1" id="KW-1133">Transmembrane helix</keyword>
<feature type="transmembrane region" description="Helical" evidence="1">
    <location>
        <begin position="177"/>
        <end position="197"/>
    </location>
</feature>
<keyword evidence="1" id="KW-0812">Transmembrane</keyword>
<dbReference type="PANTHER" id="PTHR19353:SF73">
    <property type="entry name" value="FATTY ACID DESATURASE"/>
    <property type="match status" value="1"/>
</dbReference>
<feature type="transmembrane region" description="Helical" evidence="1">
    <location>
        <begin position="203"/>
        <end position="223"/>
    </location>
</feature>
<evidence type="ECO:0000313" key="4">
    <source>
        <dbReference type="Proteomes" id="UP000617355"/>
    </source>
</evidence>
<dbReference type="InterPro" id="IPR012171">
    <property type="entry name" value="Fatty_acid_desaturase"/>
</dbReference>
<dbReference type="Pfam" id="PF00487">
    <property type="entry name" value="FA_desaturase"/>
    <property type="match status" value="1"/>
</dbReference>
<feature type="transmembrane region" description="Helical" evidence="1">
    <location>
        <begin position="48"/>
        <end position="67"/>
    </location>
</feature>
<comment type="caution">
    <text evidence="3">The sequence shown here is derived from an EMBL/GenBank/DDBJ whole genome shotgun (WGS) entry which is preliminary data.</text>
</comment>
<protein>
    <recommendedName>
        <fullName evidence="2">Fatty acid desaturase domain-containing protein</fullName>
    </recommendedName>
</protein>
<dbReference type="Proteomes" id="UP000617355">
    <property type="component" value="Unassembled WGS sequence"/>
</dbReference>
<evidence type="ECO:0000259" key="2">
    <source>
        <dbReference type="Pfam" id="PF00487"/>
    </source>
</evidence>
<organism evidence="3 4">
    <name type="scientific">Sinisalibacter lacisalsi</name>
    <dbReference type="NCBI Taxonomy" id="1526570"/>
    <lineage>
        <taxon>Bacteria</taxon>
        <taxon>Pseudomonadati</taxon>
        <taxon>Pseudomonadota</taxon>
        <taxon>Alphaproteobacteria</taxon>
        <taxon>Rhodobacterales</taxon>
        <taxon>Roseobacteraceae</taxon>
        <taxon>Sinisalibacter</taxon>
    </lineage>
</organism>
<name>A0ABQ1QTK6_9RHOB</name>
<proteinExistence type="predicted"/>
<dbReference type="EMBL" id="BMGI01000004">
    <property type="protein sequence ID" value="GGD41578.1"/>
    <property type="molecule type" value="Genomic_DNA"/>
</dbReference>
<dbReference type="CDD" id="cd03507">
    <property type="entry name" value="Delta12-FADS-like"/>
    <property type="match status" value="1"/>
</dbReference>
<evidence type="ECO:0000313" key="3">
    <source>
        <dbReference type="EMBL" id="GGD41578.1"/>
    </source>
</evidence>
<feature type="transmembrane region" description="Helical" evidence="1">
    <location>
        <begin position="21"/>
        <end position="42"/>
    </location>
</feature>
<gene>
    <name evidence="3" type="ORF">GCM10011358_26810</name>
</gene>